<dbReference type="SUPFAM" id="SSF53474">
    <property type="entry name" value="alpha/beta-Hydrolases"/>
    <property type="match status" value="1"/>
</dbReference>
<dbReference type="GO" id="GO:0016787">
    <property type="term" value="F:hydrolase activity"/>
    <property type="evidence" value="ECO:0007669"/>
    <property type="project" value="InterPro"/>
</dbReference>
<gene>
    <name evidence="2" type="ORF">EVG20_g4182</name>
</gene>
<dbReference type="STRING" id="205917.A0A4Y9YXC2"/>
<reference evidence="2 3" key="1">
    <citation type="submission" date="2019-02" db="EMBL/GenBank/DDBJ databases">
        <title>Genome sequencing of the rare red list fungi Dentipellis fragilis.</title>
        <authorList>
            <person name="Buettner E."/>
            <person name="Kellner H."/>
        </authorList>
    </citation>
    <scope>NUCLEOTIDE SEQUENCE [LARGE SCALE GENOMIC DNA]</scope>
    <source>
        <strain evidence="2 3">DSM 105465</strain>
    </source>
</reference>
<sequence length="299" mass="32252">MAAFTHVHVHTLAPAPTFLYPVLGALGSMASCENCAKGFVLPGTPAGSMVDDAYYSPAPGKETTAPAPSAKAIVLLTDIFGLPLVNSKLLADELASKVGVDVWVPDLFNGTPPIKPHELTPLVPDRAGVQIPFMNKLRLAALIIPRIPSFYSNRASVVDARVANFINKLKAEKKYEKFGAVGYCFGGSIAIRIASRKLVDTVVICHPGPASIEEIKAMNVPSSWALAEEDSAFPPKLRKSAEEVFKAREGKEDYIEYEFKDWKGTAHGFAARPNLDVPEVKAGFEGALEQTAGWFKKTL</sequence>
<feature type="domain" description="Dienelactone hydrolase" evidence="1">
    <location>
        <begin position="67"/>
        <end position="298"/>
    </location>
</feature>
<dbReference type="InterPro" id="IPR002925">
    <property type="entry name" value="Dienelactn_hydro"/>
</dbReference>
<dbReference type="Gene3D" id="3.40.50.1820">
    <property type="entry name" value="alpha/beta hydrolase"/>
    <property type="match status" value="1"/>
</dbReference>
<organism evidence="2 3">
    <name type="scientific">Dentipellis fragilis</name>
    <dbReference type="NCBI Taxonomy" id="205917"/>
    <lineage>
        <taxon>Eukaryota</taxon>
        <taxon>Fungi</taxon>
        <taxon>Dikarya</taxon>
        <taxon>Basidiomycota</taxon>
        <taxon>Agaricomycotina</taxon>
        <taxon>Agaricomycetes</taxon>
        <taxon>Russulales</taxon>
        <taxon>Hericiaceae</taxon>
        <taxon>Dentipellis</taxon>
    </lineage>
</organism>
<dbReference type="InterPro" id="IPR029058">
    <property type="entry name" value="AB_hydrolase_fold"/>
</dbReference>
<dbReference type="OrthoDB" id="10019231at2759"/>
<keyword evidence="3" id="KW-1185">Reference proteome</keyword>
<dbReference type="Pfam" id="PF01738">
    <property type="entry name" value="DLH"/>
    <property type="match status" value="1"/>
</dbReference>
<dbReference type="Proteomes" id="UP000298327">
    <property type="component" value="Unassembled WGS sequence"/>
</dbReference>
<dbReference type="PANTHER" id="PTHR17630:SF44">
    <property type="entry name" value="PROTEIN AIM2"/>
    <property type="match status" value="1"/>
</dbReference>
<comment type="caution">
    <text evidence="2">The sequence shown here is derived from an EMBL/GenBank/DDBJ whole genome shotgun (WGS) entry which is preliminary data.</text>
</comment>
<evidence type="ECO:0000313" key="2">
    <source>
        <dbReference type="EMBL" id="TFY66902.1"/>
    </source>
</evidence>
<evidence type="ECO:0000259" key="1">
    <source>
        <dbReference type="Pfam" id="PF01738"/>
    </source>
</evidence>
<evidence type="ECO:0000313" key="3">
    <source>
        <dbReference type="Proteomes" id="UP000298327"/>
    </source>
</evidence>
<protein>
    <recommendedName>
        <fullName evidence="1">Dienelactone hydrolase domain-containing protein</fullName>
    </recommendedName>
</protein>
<dbReference type="AlphaFoldDB" id="A0A4Y9YXC2"/>
<name>A0A4Y9YXC2_9AGAM</name>
<accession>A0A4Y9YXC2</accession>
<proteinExistence type="predicted"/>
<dbReference type="PANTHER" id="PTHR17630">
    <property type="entry name" value="DIENELACTONE HYDROLASE"/>
    <property type="match status" value="1"/>
</dbReference>
<dbReference type="EMBL" id="SEOQ01000209">
    <property type="protein sequence ID" value="TFY66902.1"/>
    <property type="molecule type" value="Genomic_DNA"/>
</dbReference>